<keyword evidence="3" id="KW-1185">Reference proteome</keyword>
<feature type="compositionally biased region" description="Low complexity" evidence="1">
    <location>
        <begin position="51"/>
        <end position="60"/>
    </location>
</feature>
<protein>
    <submittedName>
        <fullName evidence="2">Uncharacterized protein</fullName>
    </submittedName>
</protein>
<feature type="compositionally biased region" description="Basic and acidic residues" evidence="1">
    <location>
        <begin position="1"/>
        <end position="25"/>
    </location>
</feature>
<gene>
    <name evidence="2" type="ORF">NDU88_008081</name>
</gene>
<organism evidence="2 3">
    <name type="scientific">Pleurodeles waltl</name>
    <name type="common">Iberian ribbed newt</name>
    <dbReference type="NCBI Taxonomy" id="8319"/>
    <lineage>
        <taxon>Eukaryota</taxon>
        <taxon>Metazoa</taxon>
        <taxon>Chordata</taxon>
        <taxon>Craniata</taxon>
        <taxon>Vertebrata</taxon>
        <taxon>Euteleostomi</taxon>
        <taxon>Amphibia</taxon>
        <taxon>Batrachia</taxon>
        <taxon>Caudata</taxon>
        <taxon>Salamandroidea</taxon>
        <taxon>Salamandridae</taxon>
        <taxon>Pleurodelinae</taxon>
        <taxon>Pleurodeles</taxon>
    </lineage>
</organism>
<feature type="region of interest" description="Disordered" evidence="1">
    <location>
        <begin position="1"/>
        <end position="132"/>
    </location>
</feature>
<proteinExistence type="predicted"/>
<dbReference type="AlphaFoldDB" id="A0AAV7SU74"/>
<dbReference type="Proteomes" id="UP001066276">
    <property type="component" value="Chromosome 4_2"/>
</dbReference>
<evidence type="ECO:0000313" key="2">
    <source>
        <dbReference type="EMBL" id="KAJ1167692.1"/>
    </source>
</evidence>
<evidence type="ECO:0000313" key="3">
    <source>
        <dbReference type="Proteomes" id="UP001066276"/>
    </source>
</evidence>
<feature type="compositionally biased region" description="Basic residues" evidence="1">
    <location>
        <begin position="41"/>
        <end position="50"/>
    </location>
</feature>
<dbReference type="EMBL" id="JANPWB010000008">
    <property type="protein sequence ID" value="KAJ1167692.1"/>
    <property type="molecule type" value="Genomic_DNA"/>
</dbReference>
<evidence type="ECO:0000256" key="1">
    <source>
        <dbReference type="SAM" id="MobiDB-lite"/>
    </source>
</evidence>
<sequence length="193" mass="21297">MGCRDAAREQSRPDSDGERLKTEHRLQHRSATCRGISVPPFRHRHGRRSFPTRTQPRQPRWPCAAPVEGWPPSPARPSVPCLPEGAHRPRPARGLGALQRRGGPLFTEHRSRGSSTRSSRRWAEGAGAPRRGPSLVEEALTCTVFKAPRSGQTALSWCWALEEAQKGHQGEQAGQQSRTRMEVPPASPTAVSN</sequence>
<feature type="compositionally biased region" description="Low complexity" evidence="1">
    <location>
        <begin position="92"/>
        <end position="105"/>
    </location>
</feature>
<reference evidence="2" key="1">
    <citation type="journal article" date="2022" name="bioRxiv">
        <title>Sequencing and chromosome-scale assembly of the giantPleurodeles waltlgenome.</title>
        <authorList>
            <person name="Brown T."/>
            <person name="Elewa A."/>
            <person name="Iarovenko S."/>
            <person name="Subramanian E."/>
            <person name="Araus A.J."/>
            <person name="Petzold A."/>
            <person name="Susuki M."/>
            <person name="Suzuki K.-i.T."/>
            <person name="Hayashi T."/>
            <person name="Toyoda A."/>
            <person name="Oliveira C."/>
            <person name="Osipova E."/>
            <person name="Leigh N.D."/>
            <person name="Simon A."/>
            <person name="Yun M.H."/>
        </authorList>
    </citation>
    <scope>NUCLEOTIDE SEQUENCE</scope>
    <source>
        <strain evidence="2">20211129_DDA</strain>
        <tissue evidence="2">Liver</tissue>
    </source>
</reference>
<comment type="caution">
    <text evidence="2">The sequence shown here is derived from an EMBL/GenBank/DDBJ whole genome shotgun (WGS) entry which is preliminary data.</text>
</comment>
<name>A0AAV7SU74_PLEWA</name>
<accession>A0AAV7SU74</accession>
<feature type="region of interest" description="Disordered" evidence="1">
    <location>
        <begin position="165"/>
        <end position="193"/>
    </location>
</feature>